<feature type="non-terminal residue" evidence="2">
    <location>
        <position position="1"/>
    </location>
</feature>
<dbReference type="AlphaFoldDB" id="A0A8J2NYQ2"/>
<dbReference type="OrthoDB" id="189220at2759"/>
<protein>
    <submittedName>
        <fullName evidence="2">Uncharacterized protein</fullName>
    </submittedName>
</protein>
<gene>
    <name evidence="2" type="ORF">AFUS01_LOCUS14449</name>
</gene>
<accession>A0A8J2NYQ2</accession>
<reference evidence="2" key="1">
    <citation type="submission" date="2021-06" db="EMBL/GenBank/DDBJ databases">
        <authorList>
            <person name="Hodson N. C."/>
            <person name="Mongue J. A."/>
            <person name="Jaron S. K."/>
        </authorList>
    </citation>
    <scope>NUCLEOTIDE SEQUENCE</scope>
</reference>
<comment type="caution">
    <text evidence="2">The sequence shown here is derived from an EMBL/GenBank/DDBJ whole genome shotgun (WGS) entry which is preliminary data.</text>
</comment>
<proteinExistence type="predicted"/>
<evidence type="ECO:0000313" key="2">
    <source>
        <dbReference type="EMBL" id="CAG7725494.1"/>
    </source>
</evidence>
<feature type="region of interest" description="Disordered" evidence="1">
    <location>
        <begin position="27"/>
        <end position="54"/>
    </location>
</feature>
<evidence type="ECO:0000256" key="1">
    <source>
        <dbReference type="SAM" id="MobiDB-lite"/>
    </source>
</evidence>
<feature type="compositionally biased region" description="Gly residues" evidence="1">
    <location>
        <begin position="27"/>
        <end position="47"/>
    </location>
</feature>
<keyword evidence="3" id="KW-1185">Reference proteome</keyword>
<name>A0A8J2NYQ2_9HEXA</name>
<dbReference type="Proteomes" id="UP000708208">
    <property type="component" value="Unassembled WGS sequence"/>
</dbReference>
<organism evidence="2 3">
    <name type="scientific">Allacma fusca</name>
    <dbReference type="NCBI Taxonomy" id="39272"/>
    <lineage>
        <taxon>Eukaryota</taxon>
        <taxon>Metazoa</taxon>
        <taxon>Ecdysozoa</taxon>
        <taxon>Arthropoda</taxon>
        <taxon>Hexapoda</taxon>
        <taxon>Collembola</taxon>
        <taxon>Symphypleona</taxon>
        <taxon>Sminthuridae</taxon>
        <taxon>Allacma</taxon>
    </lineage>
</organism>
<sequence length="84" mass="8743">ESGGVNTLPLYKRCRKMSVTDVRICGGGGEGGGGGHGGEKGSGGNVGPGSKLPRTLSTSVLRIKHRSSFWEKFGADESLIKREP</sequence>
<dbReference type="EMBL" id="CAJVCH010122789">
    <property type="protein sequence ID" value="CAG7725494.1"/>
    <property type="molecule type" value="Genomic_DNA"/>
</dbReference>
<evidence type="ECO:0000313" key="3">
    <source>
        <dbReference type="Proteomes" id="UP000708208"/>
    </source>
</evidence>